<keyword evidence="5 10" id="KW-0276">Fatty acid metabolism</keyword>
<evidence type="ECO:0000313" key="12">
    <source>
        <dbReference type="EMBL" id="CAF9925878.1"/>
    </source>
</evidence>
<dbReference type="Gene3D" id="1.20.120.20">
    <property type="entry name" value="Apolipoprotein"/>
    <property type="match status" value="1"/>
</dbReference>
<evidence type="ECO:0000256" key="4">
    <source>
        <dbReference type="ARBA" id="ARBA00022692"/>
    </source>
</evidence>
<feature type="transmembrane region" description="Helical" evidence="10">
    <location>
        <begin position="236"/>
        <end position="257"/>
    </location>
</feature>
<dbReference type="GO" id="GO:0034626">
    <property type="term" value="P:fatty acid elongation, polyunsaturated fatty acid"/>
    <property type="evidence" value="ECO:0007669"/>
    <property type="project" value="TreeGrafter"/>
</dbReference>
<feature type="compositionally biased region" description="Polar residues" evidence="11">
    <location>
        <begin position="465"/>
        <end position="481"/>
    </location>
</feature>
<evidence type="ECO:0000256" key="1">
    <source>
        <dbReference type="ARBA" id="ARBA00004141"/>
    </source>
</evidence>
<dbReference type="OrthoDB" id="10259681at2759"/>
<keyword evidence="8 10" id="KW-0472">Membrane</keyword>
<feature type="transmembrane region" description="Helical" evidence="10">
    <location>
        <begin position="183"/>
        <end position="206"/>
    </location>
</feature>
<evidence type="ECO:0000313" key="13">
    <source>
        <dbReference type="Proteomes" id="UP000664169"/>
    </source>
</evidence>
<evidence type="ECO:0000256" key="7">
    <source>
        <dbReference type="ARBA" id="ARBA00023098"/>
    </source>
</evidence>
<dbReference type="GO" id="GO:0042761">
    <property type="term" value="P:very long-chain fatty acid biosynthetic process"/>
    <property type="evidence" value="ECO:0007669"/>
    <property type="project" value="TreeGrafter"/>
</dbReference>
<evidence type="ECO:0000256" key="11">
    <source>
        <dbReference type="SAM" id="MobiDB-lite"/>
    </source>
</evidence>
<evidence type="ECO:0000256" key="8">
    <source>
        <dbReference type="ARBA" id="ARBA00023136"/>
    </source>
</evidence>
<evidence type="ECO:0000256" key="10">
    <source>
        <dbReference type="RuleBase" id="RU361115"/>
    </source>
</evidence>
<keyword evidence="9 10" id="KW-0275">Fatty acid biosynthesis</keyword>
<keyword evidence="13" id="KW-1185">Reference proteome</keyword>
<feature type="transmembrane region" description="Helical" evidence="10">
    <location>
        <begin position="277"/>
        <end position="295"/>
    </location>
</feature>
<dbReference type="Proteomes" id="UP000664169">
    <property type="component" value="Unassembled WGS sequence"/>
</dbReference>
<dbReference type="GO" id="GO:0005789">
    <property type="term" value="C:endoplasmic reticulum membrane"/>
    <property type="evidence" value="ECO:0007669"/>
    <property type="project" value="TreeGrafter"/>
</dbReference>
<keyword evidence="2 10" id="KW-0444">Lipid biosynthesis</keyword>
<comment type="caution">
    <text evidence="12">The sequence shown here is derived from an EMBL/GenBank/DDBJ whole genome shotgun (WGS) entry which is preliminary data.</text>
</comment>
<feature type="compositionally biased region" description="Basic and acidic residues" evidence="11">
    <location>
        <begin position="627"/>
        <end position="645"/>
    </location>
</feature>
<accession>A0A8H3FJW3</accession>
<feature type="compositionally biased region" description="Basic and acidic residues" evidence="11">
    <location>
        <begin position="567"/>
        <end position="580"/>
    </location>
</feature>
<feature type="compositionally biased region" description="Basic residues" evidence="11">
    <location>
        <begin position="589"/>
        <end position="606"/>
    </location>
</feature>
<dbReference type="Pfam" id="PF01151">
    <property type="entry name" value="ELO"/>
    <property type="match status" value="1"/>
</dbReference>
<gene>
    <name evidence="12" type="ORF">GOMPHAMPRED_003998</name>
</gene>
<feature type="transmembrane region" description="Helical" evidence="10">
    <location>
        <begin position="51"/>
        <end position="68"/>
    </location>
</feature>
<evidence type="ECO:0000256" key="6">
    <source>
        <dbReference type="ARBA" id="ARBA00022989"/>
    </source>
</evidence>
<dbReference type="EMBL" id="CAJPDQ010000024">
    <property type="protein sequence ID" value="CAF9925878.1"/>
    <property type="molecule type" value="Genomic_DNA"/>
</dbReference>
<dbReference type="GO" id="GO:0034625">
    <property type="term" value="P:fatty acid elongation, monounsaturated fatty acid"/>
    <property type="evidence" value="ECO:0007669"/>
    <property type="project" value="TreeGrafter"/>
</dbReference>
<evidence type="ECO:0000256" key="9">
    <source>
        <dbReference type="ARBA" id="ARBA00023160"/>
    </source>
</evidence>
<dbReference type="InterPro" id="IPR002076">
    <property type="entry name" value="ELO_fam"/>
</dbReference>
<feature type="compositionally biased region" description="Polar residues" evidence="11">
    <location>
        <begin position="646"/>
        <end position="666"/>
    </location>
</feature>
<keyword evidence="4 10" id="KW-0812">Transmembrane</keyword>
<organism evidence="12 13">
    <name type="scientific">Gomphillus americanus</name>
    <dbReference type="NCBI Taxonomy" id="1940652"/>
    <lineage>
        <taxon>Eukaryota</taxon>
        <taxon>Fungi</taxon>
        <taxon>Dikarya</taxon>
        <taxon>Ascomycota</taxon>
        <taxon>Pezizomycotina</taxon>
        <taxon>Lecanoromycetes</taxon>
        <taxon>OSLEUM clade</taxon>
        <taxon>Ostropomycetidae</taxon>
        <taxon>Ostropales</taxon>
        <taxon>Graphidaceae</taxon>
        <taxon>Gomphilloideae</taxon>
        <taxon>Gomphillus</taxon>
    </lineage>
</organism>
<feature type="transmembrane region" description="Helical" evidence="10">
    <location>
        <begin position="399"/>
        <end position="420"/>
    </location>
</feature>
<proteinExistence type="inferred from homology"/>
<name>A0A8H3FJW3_9LECA</name>
<dbReference type="PANTHER" id="PTHR11157:SF169">
    <property type="entry name" value="ELONGATION OF FATTY ACIDS PROTEIN"/>
    <property type="match status" value="1"/>
</dbReference>
<feature type="region of interest" description="Disordered" evidence="11">
    <location>
        <begin position="565"/>
        <end position="691"/>
    </location>
</feature>
<dbReference type="GO" id="GO:0009922">
    <property type="term" value="F:fatty acid elongase activity"/>
    <property type="evidence" value="ECO:0007669"/>
    <property type="project" value="InterPro"/>
</dbReference>
<protein>
    <recommendedName>
        <fullName evidence="10">Elongation of fatty acids protein</fullName>
        <ecNumber evidence="10">2.3.1.-</ecNumber>
    </recommendedName>
</protein>
<reference evidence="12" key="1">
    <citation type="submission" date="2021-03" db="EMBL/GenBank/DDBJ databases">
        <authorList>
            <person name="Tagirdzhanova G."/>
        </authorList>
    </citation>
    <scope>NUCLEOTIDE SEQUENCE</scope>
</reference>
<dbReference type="AlphaFoldDB" id="A0A8H3FJW3"/>
<feature type="transmembrane region" description="Helical" evidence="10">
    <location>
        <begin position="88"/>
        <end position="111"/>
    </location>
</feature>
<dbReference type="GO" id="GO:0030148">
    <property type="term" value="P:sphingolipid biosynthetic process"/>
    <property type="evidence" value="ECO:0007669"/>
    <property type="project" value="TreeGrafter"/>
</dbReference>
<evidence type="ECO:0000256" key="5">
    <source>
        <dbReference type="ARBA" id="ARBA00022832"/>
    </source>
</evidence>
<dbReference type="EC" id="2.3.1.-" evidence="10"/>
<keyword evidence="6 10" id="KW-1133">Transmembrane helix</keyword>
<comment type="similarity">
    <text evidence="10">Belongs to the ELO family.</text>
</comment>
<dbReference type="PANTHER" id="PTHR11157">
    <property type="entry name" value="FATTY ACID ACYL TRANSFERASE-RELATED"/>
    <property type="match status" value="1"/>
</dbReference>
<dbReference type="GO" id="GO:0019367">
    <property type="term" value="P:fatty acid elongation, saturated fatty acid"/>
    <property type="evidence" value="ECO:0007669"/>
    <property type="project" value="TreeGrafter"/>
</dbReference>
<sequence>MSEVWLRAPPAHLFQFPPSPEPQVLPPPQQPPSFAQPFTIDPELYNAALDARVPLTIASIYAVTVTYFNIINKQRGHKPWYISKTRPFFAFVIAHNVLLALYSAWTCLGMINAVRTAWPGWNGVEGLPDIVDSFCKLHGPRGLGDAVSHDHNGSKWAVGNSAIKLHDNLPDSTDVGRLWNSGIAFYGWIFYISKFYEVIDTFVILAKGKKSSFLQTYHHAGAMLCMWAGIRYMSSPIWMFCLVNSGIHALMYSYYTISAFGVRVPAVIKRSLTTMQIAQFLVGFTYAGLHLFVAYKVPIQSPYVFYHNIATALPSATSVVAGAAATADMSSWLKKAILRAAGDEGLSANVRNSNGNLFGHSGEQAALAESGVLNKAKEEIRYRLEYADTGCIDTSGQAFAIYLNLLYLLPLTALFLRFFVKSYLRGASGGKLESQARRFGKSGYDAARDVEKEVVKAMRRDRGSAFTSPAHSDAEASSPTSPLHKKHKGKLSMTKIVDQISEGVDNLAANSVNGVQNLAEKVKKSDAFASAKDLADKAGESIQDMATDLNKKVEDGNDNVESALKQASEDKLGDAKKESDENVESAKSPSKKKQKHKNKHHHHQHHHTDDADNNSQDAEPLSYAEAAAKEPQEDDSNVLHEEETKVSNGEDSSLANGDTAAQSYETSVDEVMTEKQKEAEAEMQPEGLSNS</sequence>
<feature type="region of interest" description="Disordered" evidence="11">
    <location>
        <begin position="461"/>
        <end position="490"/>
    </location>
</feature>
<comment type="catalytic activity">
    <reaction evidence="10">
        <text>an acyl-CoA + malonyl-CoA + H(+) = a 3-oxoacyl-CoA + CO2 + CoA</text>
        <dbReference type="Rhea" id="RHEA:50252"/>
        <dbReference type="ChEBI" id="CHEBI:15378"/>
        <dbReference type="ChEBI" id="CHEBI:16526"/>
        <dbReference type="ChEBI" id="CHEBI:57287"/>
        <dbReference type="ChEBI" id="CHEBI:57384"/>
        <dbReference type="ChEBI" id="CHEBI:58342"/>
        <dbReference type="ChEBI" id="CHEBI:90726"/>
    </reaction>
    <physiologicalReaction direction="left-to-right" evidence="10">
        <dbReference type="Rhea" id="RHEA:50253"/>
    </physiologicalReaction>
</comment>
<evidence type="ECO:0000256" key="3">
    <source>
        <dbReference type="ARBA" id="ARBA00022679"/>
    </source>
</evidence>
<evidence type="ECO:0000256" key="2">
    <source>
        <dbReference type="ARBA" id="ARBA00022516"/>
    </source>
</evidence>
<keyword evidence="3 10" id="KW-0808">Transferase</keyword>
<comment type="subcellular location">
    <subcellularLocation>
        <location evidence="1">Membrane</location>
        <topology evidence="1">Multi-pass membrane protein</topology>
    </subcellularLocation>
</comment>
<keyword evidence="7 10" id="KW-0443">Lipid metabolism</keyword>